<dbReference type="EMBL" id="JACGWN010000003">
    <property type="protein sequence ID" value="KAL0456452.1"/>
    <property type="molecule type" value="Genomic_DNA"/>
</dbReference>
<evidence type="ECO:0000313" key="2">
    <source>
        <dbReference type="EMBL" id="KAL0456452.1"/>
    </source>
</evidence>
<sequence>MKTRGSDTTSHEASSAMRRKEHRVASCPQQATTSPNSNTRLSTLPQRTDRIAIPNATAASNRKQGAVESNKLNTSFRMGFLLNRK</sequence>
<proteinExistence type="predicted"/>
<dbReference type="AlphaFoldDB" id="A0AAW2XU98"/>
<name>A0AAW2XU98_9LAMI</name>
<feature type="compositionally biased region" description="Polar residues" evidence="1">
    <location>
        <begin position="27"/>
        <end position="46"/>
    </location>
</feature>
<evidence type="ECO:0000256" key="1">
    <source>
        <dbReference type="SAM" id="MobiDB-lite"/>
    </source>
</evidence>
<reference evidence="2" key="1">
    <citation type="submission" date="2020-06" db="EMBL/GenBank/DDBJ databases">
        <authorList>
            <person name="Li T."/>
            <person name="Hu X."/>
            <person name="Zhang T."/>
            <person name="Song X."/>
            <person name="Zhang H."/>
            <person name="Dai N."/>
            <person name="Sheng W."/>
            <person name="Hou X."/>
            <person name="Wei L."/>
        </authorList>
    </citation>
    <scope>NUCLEOTIDE SEQUENCE</scope>
    <source>
        <strain evidence="2">KEN1</strain>
        <tissue evidence="2">Leaf</tissue>
    </source>
</reference>
<organism evidence="2">
    <name type="scientific">Sesamum latifolium</name>
    <dbReference type="NCBI Taxonomy" id="2727402"/>
    <lineage>
        <taxon>Eukaryota</taxon>
        <taxon>Viridiplantae</taxon>
        <taxon>Streptophyta</taxon>
        <taxon>Embryophyta</taxon>
        <taxon>Tracheophyta</taxon>
        <taxon>Spermatophyta</taxon>
        <taxon>Magnoliopsida</taxon>
        <taxon>eudicotyledons</taxon>
        <taxon>Gunneridae</taxon>
        <taxon>Pentapetalae</taxon>
        <taxon>asterids</taxon>
        <taxon>lamiids</taxon>
        <taxon>Lamiales</taxon>
        <taxon>Pedaliaceae</taxon>
        <taxon>Sesamum</taxon>
    </lineage>
</organism>
<protein>
    <submittedName>
        <fullName evidence="2">Uncharacterized protein</fullName>
    </submittedName>
</protein>
<gene>
    <name evidence="2" type="ORF">Slati_0984400</name>
</gene>
<comment type="caution">
    <text evidence="2">The sequence shown here is derived from an EMBL/GenBank/DDBJ whole genome shotgun (WGS) entry which is preliminary data.</text>
</comment>
<feature type="compositionally biased region" description="Polar residues" evidence="1">
    <location>
        <begin position="1"/>
        <end position="13"/>
    </location>
</feature>
<accession>A0AAW2XU98</accession>
<feature type="region of interest" description="Disordered" evidence="1">
    <location>
        <begin position="1"/>
        <end position="49"/>
    </location>
</feature>
<reference evidence="2" key="2">
    <citation type="journal article" date="2024" name="Plant">
        <title>Genomic evolution and insights into agronomic trait innovations of Sesamum species.</title>
        <authorList>
            <person name="Miao H."/>
            <person name="Wang L."/>
            <person name="Qu L."/>
            <person name="Liu H."/>
            <person name="Sun Y."/>
            <person name="Le M."/>
            <person name="Wang Q."/>
            <person name="Wei S."/>
            <person name="Zheng Y."/>
            <person name="Lin W."/>
            <person name="Duan Y."/>
            <person name="Cao H."/>
            <person name="Xiong S."/>
            <person name="Wang X."/>
            <person name="Wei L."/>
            <person name="Li C."/>
            <person name="Ma Q."/>
            <person name="Ju M."/>
            <person name="Zhao R."/>
            <person name="Li G."/>
            <person name="Mu C."/>
            <person name="Tian Q."/>
            <person name="Mei H."/>
            <person name="Zhang T."/>
            <person name="Gao T."/>
            <person name="Zhang H."/>
        </authorList>
    </citation>
    <scope>NUCLEOTIDE SEQUENCE</scope>
    <source>
        <strain evidence="2">KEN1</strain>
    </source>
</reference>